<comment type="caution">
    <text evidence="16">The sequence shown here is derived from an EMBL/GenBank/DDBJ whole genome shotgun (WGS) entry which is preliminary data.</text>
</comment>
<evidence type="ECO:0000256" key="6">
    <source>
        <dbReference type="ARBA" id="ARBA00022490"/>
    </source>
</evidence>
<feature type="compositionally biased region" description="Polar residues" evidence="14">
    <location>
        <begin position="1161"/>
        <end position="1171"/>
    </location>
</feature>
<dbReference type="InterPro" id="IPR041212">
    <property type="entry name" value="Vta1_C"/>
</dbReference>
<evidence type="ECO:0000259" key="15">
    <source>
        <dbReference type="PROSITE" id="PS50203"/>
    </source>
</evidence>
<dbReference type="SMART" id="SM00720">
    <property type="entry name" value="calpain_III"/>
    <property type="match status" value="1"/>
</dbReference>
<dbReference type="Pfam" id="PF04652">
    <property type="entry name" value="Vta1"/>
    <property type="match status" value="1"/>
</dbReference>
<dbReference type="Pfam" id="PF00648">
    <property type="entry name" value="Peptidase_C2"/>
    <property type="match status" value="1"/>
</dbReference>
<keyword evidence="10 13" id="KW-0788">Thiol protease</keyword>
<evidence type="ECO:0000313" key="16">
    <source>
        <dbReference type="EMBL" id="KAF7116770.1"/>
    </source>
</evidence>
<evidence type="ECO:0000256" key="9">
    <source>
        <dbReference type="ARBA" id="ARBA00022801"/>
    </source>
</evidence>
<evidence type="ECO:0000256" key="14">
    <source>
        <dbReference type="SAM" id="MobiDB-lite"/>
    </source>
</evidence>
<feature type="active site" evidence="13">
    <location>
        <position position="195"/>
    </location>
</feature>
<dbReference type="GO" id="GO:0015031">
    <property type="term" value="P:protein transport"/>
    <property type="evidence" value="ECO:0007669"/>
    <property type="project" value="UniProtKB-KW"/>
</dbReference>
<keyword evidence="9 13" id="KW-0378">Hydrolase</keyword>
<dbReference type="EMBL" id="JACBAF010002303">
    <property type="protein sequence ID" value="KAF7157200.1"/>
    <property type="molecule type" value="Genomic_DNA"/>
</dbReference>
<evidence type="ECO:0000256" key="11">
    <source>
        <dbReference type="ARBA" id="ARBA00022927"/>
    </source>
</evidence>
<organism evidence="16 18">
    <name type="scientific">Aspergillus hiratsukae</name>
    <dbReference type="NCBI Taxonomy" id="1194566"/>
    <lineage>
        <taxon>Eukaryota</taxon>
        <taxon>Fungi</taxon>
        <taxon>Dikarya</taxon>
        <taxon>Ascomycota</taxon>
        <taxon>Pezizomycotina</taxon>
        <taxon>Eurotiomycetes</taxon>
        <taxon>Eurotiomycetidae</taxon>
        <taxon>Eurotiales</taxon>
        <taxon>Aspergillaceae</taxon>
        <taxon>Aspergillus</taxon>
        <taxon>Aspergillus subgen. Fumigati</taxon>
    </lineage>
</organism>
<dbReference type="Gene3D" id="1.25.40.270">
    <property type="entry name" value="Vacuolar protein sorting-associated protein vta1"/>
    <property type="match status" value="1"/>
</dbReference>
<dbReference type="InterPro" id="IPR036181">
    <property type="entry name" value="MIT_dom_sf"/>
</dbReference>
<dbReference type="InterPro" id="IPR022682">
    <property type="entry name" value="Calpain_domain_III"/>
</dbReference>
<dbReference type="Pfam" id="PF01067">
    <property type="entry name" value="Calpain_III"/>
    <property type="match status" value="1"/>
</dbReference>
<feature type="region of interest" description="Disordered" evidence="14">
    <location>
        <begin position="1024"/>
        <end position="1188"/>
    </location>
</feature>
<keyword evidence="18" id="KW-1185">Reference proteome</keyword>
<evidence type="ECO:0000256" key="4">
    <source>
        <dbReference type="ARBA" id="ARBA00010193"/>
    </source>
</evidence>
<dbReference type="EMBL" id="JACBAD010002099">
    <property type="protein sequence ID" value="KAF7116770.1"/>
    <property type="molecule type" value="Genomic_DNA"/>
</dbReference>
<evidence type="ECO:0000256" key="2">
    <source>
        <dbReference type="ARBA" id="ARBA00004496"/>
    </source>
</evidence>
<protein>
    <recommendedName>
        <fullName evidence="15">Calpain catalytic domain-containing protein</fullName>
    </recommendedName>
</protein>
<dbReference type="SMART" id="SM00745">
    <property type="entry name" value="MIT"/>
    <property type="match status" value="1"/>
</dbReference>
<gene>
    <name evidence="16" type="ORF">CNMCM5793_005327</name>
    <name evidence="17" type="ORF">CNMCM6106_002445</name>
</gene>
<dbReference type="SUPFAM" id="SSF54001">
    <property type="entry name" value="Cysteine proteinases"/>
    <property type="match status" value="1"/>
</dbReference>
<evidence type="ECO:0000256" key="3">
    <source>
        <dbReference type="ARBA" id="ARBA00007895"/>
    </source>
</evidence>
<evidence type="ECO:0000256" key="5">
    <source>
        <dbReference type="ARBA" id="ARBA00022448"/>
    </source>
</evidence>
<dbReference type="Pfam" id="PF25435">
    <property type="entry name" value="PalB_C"/>
    <property type="match status" value="1"/>
</dbReference>
<dbReference type="CDD" id="cd00044">
    <property type="entry name" value="CysPc"/>
    <property type="match status" value="1"/>
</dbReference>
<dbReference type="Proteomes" id="UP000630445">
    <property type="component" value="Unassembled WGS sequence"/>
</dbReference>
<dbReference type="InterPro" id="IPR022683">
    <property type="entry name" value="Calpain_III"/>
</dbReference>
<dbReference type="SUPFAM" id="SSF116846">
    <property type="entry name" value="MIT domain"/>
    <property type="match status" value="1"/>
</dbReference>
<keyword evidence="8" id="KW-0967">Endosome</keyword>
<dbReference type="Gene3D" id="2.60.120.380">
    <property type="match status" value="1"/>
</dbReference>
<dbReference type="InterPro" id="IPR023175">
    <property type="entry name" value="Vta1/CALS_N_sf"/>
</dbReference>
<dbReference type="SMART" id="SM00230">
    <property type="entry name" value="CysPc"/>
    <property type="match status" value="1"/>
</dbReference>
<evidence type="ECO:0000256" key="10">
    <source>
        <dbReference type="ARBA" id="ARBA00022807"/>
    </source>
</evidence>
<evidence type="ECO:0000313" key="18">
    <source>
        <dbReference type="Proteomes" id="UP000630445"/>
    </source>
</evidence>
<dbReference type="Proteomes" id="UP000662466">
    <property type="component" value="Unassembled WGS sequence"/>
</dbReference>
<evidence type="ECO:0000256" key="12">
    <source>
        <dbReference type="ARBA" id="ARBA00023136"/>
    </source>
</evidence>
<feature type="compositionally biased region" description="Polar residues" evidence="14">
    <location>
        <begin position="1115"/>
        <end position="1130"/>
    </location>
</feature>
<evidence type="ECO:0000256" key="13">
    <source>
        <dbReference type="PROSITE-ProRule" id="PRU00239"/>
    </source>
</evidence>
<dbReference type="Gene3D" id="1.20.5.420">
    <property type="entry name" value="Immunoglobulin FC, subunit C"/>
    <property type="match status" value="1"/>
</dbReference>
<evidence type="ECO:0000256" key="1">
    <source>
        <dbReference type="ARBA" id="ARBA00004481"/>
    </source>
</evidence>
<reference evidence="16" key="1">
    <citation type="submission" date="2020-06" db="EMBL/GenBank/DDBJ databases">
        <title>Draft genome sequences of strains closely related to Aspergillus parafelis and Aspergillus hiratsukae.</title>
        <authorList>
            <person name="Dos Santos R.A.C."/>
            <person name="Rivero-Menendez O."/>
            <person name="Steenwyk J.L."/>
            <person name="Mead M.E."/>
            <person name="Goldman G.H."/>
            <person name="Alastruey-Izquierdo A."/>
            <person name="Rokas A."/>
        </authorList>
    </citation>
    <scope>NUCLEOTIDE SEQUENCE</scope>
    <source>
        <strain evidence="16">CNM-CM5793</strain>
        <strain evidence="17">CNM-CM6106</strain>
    </source>
</reference>
<dbReference type="Gene3D" id="3.90.70.10">
    <property type="entry name" value="Cysteine proteinases"/>
    <property type="match status" value="1"/>
</dbReference>
<dbReference type="InterPro" id="IPR039431">
    <property type="entry name" value="Vta1/CALS_N"/>
</dbReference>
<feature type="active site" evidence="13">
    <location>
        <position position="383"/>
    </location>
</feature>
<keyword evidence="5" id="KW-0813">Transport</keyword>
<proteinExistence type="inferred from homology"/>
<feature type="domain" description="Calpain catalytic" evidence="15">
    <location>
        <begin position="118"/>
        <end position="435"/>
    </location>
</feature>
<comment type="similarity">
    <text evidence="4">Belongs to the peptidase C2 family. PalB/RIM13 subfamily.</text>
</comment>
<dbReference type="InterPro" id="IPR036213">
    <property type="entry name" value="Calpain_III_sf"/>
</dbReference>
<keyword evidence="11" id="KW-0653">Protein transport</keyword>
<dbReference type="AlphaFoldDB" id="A0A8H6P3B0"/>
<sequence length="1258" mass="138642">MSRPHASSQKTLIAHALKAERDVSAATSQRQALEAAIDAAEHYMKALSLTATANDKQSLDAKCKEWLSKAEKIKEAKDWRSAIRVHDRHAAELQTPVSTRPLTTREEIILLEGAKLNGFIFPPWAGPPSLEEFESSEGGQLFIDKPDLHLSDKQKAIFDGWKRPSELLAKHADGEAFVMSGSETTDLVQDVLTDCSVVASLCATTSRLERGLDKRYLPVIYPCEYDTGHPKPSPSGRYILRFYFNGCFRKVVIDDRLPSSKTSRSLYVIDRNNPNFLWPALVEKAYLKLRGGYDFPGSNSGTDLWVLTGWIPEQVFLHHEDVTSDQIWKRLFRSFQYGDVLLTIGTGKLTEKEEEELGLVSEHDYAILDMKEFTGRRQMLVKNPWAGVDTAGGRTGNALESNAPHDRSSLSPGTFWMDCEMVFQHFENLYLNWNPSLFKYRQDIHFTWDLAAGKGVPGCFMKNPQFAVTSETGGTVWLLLGKHFRTIDRAGYSSSEDSQAGFISIYVFNADGKRVLLSDGALHRGPYVDSPNTLMRLEVPPRTTYTAVVSEESLPALSQNFTLSALSISPVHIAPSQNKYMCVSKVQGSWMPSTAGGNAESARYPTNPQFALTLSNDTDISILLESSDTELAIHAKLFFSNGKRVTRVRNRDIITDSGDYRRGAALAETRHLDKGVYTIVCSTFAPDQLGRFTLWVSSMVPCEVKPLSAEAAGRRAVLSDIGVLPPGRDRMLAPLQVPRLTRIKLIARSRRSTIGSHPVGPSPVLMTVELGQGPYKEILATSEDGDHSDAISGVRIDDFDLHPCLEDSRGVWIVLERIGGPGGQVEDHFEVEALAEERVEIGECLKSADIGRFAARAAQIERVKPVVAYWCNYWIANQIIERGLHRSDHEVERYAMDLMEKLEQFRNENVDNDTVIDAVAANAYVEQFGLEVFNRADATMKANKVTKQTADTFQAAATFLELCQIWNPLEPEIAAKIKFAKYHALRIVKAIKAGEDPNATNPVIKDDDQTEGPIVTEEDLEAQPAADLASQAQQPTVEEVPDEAEHAERAMARQSLMDESLHPSRSTSTARPQRTSDSFTIPDVPTSPPRTPARETGPAAEQGSTLELPSAPATIGSSSSILNLPDTPSNLGAHDPAASNSFHSFPPPSNLTPSSPPATFHQPSYFYNQPKPSDWAPSPPAQPYTAPVPVVSRPVQQPAPAAVPTVSASNQSNSQGIDDQAIALAQKHARWAVSALTFDDVDTAIKELRNSLKYLGAE</sequence>
<keyword evidence="12" id="KW-0472">Membrane</keyword>
<dbReference type="SUPFAM" id="SSF49758">
    <property type="entry name" value="Calpain large subunit, middle domain (domain III)"/>
    <property type="match status" value="2"/>
</dbReference>
<evidence type="ECO:0000313" key="17">
    <source>
        <dbReference type="EMBL" id="KAF7157200.1"/>
    </source>
</evidence>
<feature type="active site" evidence="13">
    <location>
        <position position="363"/>
    </location>
</feature>
<comment type="similarity">
    <text evidence="3">Belongs to the VTA1 family.</text>
</comment>
<dbReference type="InterPro" id="IPR051297">
    <property type="entry name" value="PalB/RIM13"/>
</dbReference>
<evidence type="ECO:0000256" key="8">
    <source>
        <dbReference type="ARBA" id="ARBA00022753"/>
    </source>
</evidence>
<feature type="compositionally biased region" description="Polar residues" evidence="14">
    <location>
        <begin position="1063"/>
        <end position="1079"/>
    </location>
</feature>
<feature type="compositionally biased region" description="Pro residues" evidence="14">
    <location>
        <begin position="1145"/>
        <end position="1156"/>
    </location>
</feature>
<dbReference type="PANTHER" id="PTHR46143">
    <property type="entry name" value="CALPAIN-7"/>
    <property type="match status" value="1"/>
</dbReference>
<dbReference type="InterPro" id="IPR001300">
    <property type="entry name" value="Peptidase_C2_calpain_cat"/>
</dbReference>
<dbReference type="InterPro" id="IPR038765">
    <property type="entry name" value="Papain-like_cys_pep_sf"/>
</dbReference>
<dbReference type="Gene3D" id="1.20.58.80">
    <property type="entry name" value="Phosphotransferase system, lactose/cellobiose-type IIA subunit"/>
    <property type="match status" value="1"/>
</dbReference>
<dbReference type="GO" id="GO:0004198">
    <property type="term" value="F:calcium-dependent cysteine-type endopeptidase activity"/>
    <property type="evidence" value="ECO:0007669"/>
    <property type="project" value="InterPro"/>
</dbReference>
<dbReference type="Pfam" id="PF18097">
    <property type="entry name" value="Vta1_C"/>
    <property type="match status" value="1"/>
</dbReference>
<dbReference type="CDD" id="cd02656">
    <property type="entry name" value="MIT"/>
    <property type="match status" value="1"/>
</dbReference>
<dbReference type="PROSITE" id="PS50203">
    <property type="entry name" value="CALPAIN_CAT"/>
    <property type="match status" value="1"/>
</dbReference>
<dbReference type="GO" id="GO:0006508">
    <property type="term" value="P:proteolysis"/>
    <property type="evidence" value="ECO:0007669"/>
    <property type="project" value="UniProtKB-KW"/>
</dbReference>
<keyword evidence="6" id="KW-0963">Cytoplasm</keyword>
<evidence type="ECO:0000256" key="7">
    <source>
        <dbReference type="ARBA" id="ARBA00022670"/>
    </source>
</evidence>
<comment type="subcellular location">
    <subcellularLocation>
        <location evidence="2">Cytoplasm</location>
    </subcellularLocation>
    <subcellularLocation>
        <location evidence="1">Endosome membrane</location>
        <topology evidence="1">Peripheral membrane protein</topology>
    </subcellularLocation>
</comment>
<dbReference type="GO" id="GO:0010008">
    <property type="term" value="C:endosome membrane"/>
    <property type="evidence" value="ECO:0007669"/>
    <property type="project" value="UniProtKB-SubCell"/>
</dbReference>
<accession>A0A8H6P3B0</accession>
<dbReference type="InterPro" id="IPR007330">
    <property type="entry name" value="MIT_dom"/>
</dbReference>
<dbReference type="PANTHER" id="PTHR46143:SF1">
    <property type="entry name" value="CALPAIN-7"/>
    <property type="match status" value="1"/>
</dbReference>
<dbReference type="OrthoDB" id="167576at2759"/>
<name>A0A8H6P3B0_9EURO</name>
<keyword evidence="7 13" id="KW-0645">Protease</keyword>